<dbReference type="InterPro" id="IPR036282">
    <property type="entry name" value="Glutathione-S-Trfase_C_sf"/>
</dbReference>
<dbReference type="InterPro" id="IPR004046">
    <property type="entry name" value="GST_C"/>
</dbReference>
<evidence type="ECO:0000259" key="1">
    <source>
        <dbReference type="PROSITE" id="PS50404"/>
    </source>
</evidence>
<dbReference type="GO" id="GO:0016740">
    <property type="term" value="F:transferase activity"/>
    <property type="evidence" value="ECO:0007669"/>
    <property type="project" value="UniProtKB-KW"/>
</dbReference>
<evidence type="ECO:0000313" key="3">
    <source>
        <dbReference type="EMBL" id="AIB10760.1"/>
    </source>
</evidence>
<feature type="domain" description="GST N-terminal" evidence="1">
    <location>
        <begin position="1"/>
        <end position="80"/>
    </location>
</feature>
<dbReference type="Gene3D" id="3.40.30.10">
    <property type="entry name" value="Glutaredoxin"/>
    <property type="match status" value="1"/>
</dbReference>
<dbReference type="Proteomes" id="UP000027186">
    <property type="component" value="Chromosome"/>
</dbReference>
<dbReference type="EMBL" id="CP007793">
    <property type="protein sequence ID" value="AIB10760.1"/>
    <property type="molecule type" value="Genomic_DNA"/>
</dbReference>
<dbReference type="Pfam" id="PF14497">
    <property type="entry name" value="GST_C_3"/>
    <property type="match status" value="1"/>
</dbReference>
<reference evidence="3 4" key="1">
    <citation type="journal article" date="2014" name="Genome Announc.">
        <title>Complete Genome Sequence of the Model Rhizosphere Strain Azospirillum brasilense Az39, Successfully Applied in Agriculture.</title>
        <authorList>
            <person name="Rivera D."/>
            <person name="Revale S."/>
            <person name="Molina R."/>
            <person name="Gualpa J."/>
            <person name="Puente M."/>
            <person name="Maroniche G."/>
            <person name="Paris G."/>
            <person name="Baker D."/>
            <person name="Clavijo B."/>
            <person name="McLay K."/>
            <person name="Spaepen S."/>
            <person name="Perticari A."/>
            <person name="Vazquez M."/>
            <person name="Wisniewski-Dye F."/>
            <person name="Watkins C."/>
            <person name="Martinez-Abarca F."/>
            <person name="Vanderleyden J."/>
            <person name="Cassan F."/>
        </authorList>
    </citation>
    <scope>NUCLEOTIDE SEQUENCE [LARGE SCALE GENOMIC DNA]</scope>
    <source>
        <strain evidence="3 4">Az39</strain>
    </source>
</reference>
<organism evidence="3 4">
    <name type="scientific">Azospirillum argentinense</name>
    <dbReference type="NCBI Taxonomy" id="2970906"/>
    <lineage>
        <taxon>Bacteria</taxon>
        <taxon>Pseudomonadati</taxon>
        <taxon>Pseudomonadota</taxon>
        <taxon>Alphaproteobacteria</taxon>
        <taxon>Rhodospirillales</taxon>
        <taxon>Azospirillaceae</taxon>
        <taxon>Azospirillum</taxon>
    </lineage>
</organism>
<dbReference type="PANTHER" id="PTHR44051">
    <property type="entry name" value="GLUTATHIONE S-TRANSFERASE-RELATED"/>
    <property type="match status" value="1"/>
</dbReference>
<dbReference type="PROSITE" id="PS50405">
    <property type="entry name" value="GST_CTER"/>
    <property type="match status" value="1"/>
</dbReference>
<dbReference type="SFLD" id="SFLDS00019">
    <property type="entry name" value="Glutathione_Transferase_(cytos"/>
    <property type="match status" value="1"/>
</dbReference>
<dbReference type="KEGG" id="abq:ABAZ39_01735"/>
<evidence type="ECO:0000259" key="2">
    <source>
        <dbReference type="PROSITE" id="PS50405"/>
    </source>
</evidence>
<dbReference type="RefSeq" id="WP_038526101.1">
    <property type="nucleotide sequence ID" value="NZ_CP007793.1"/>
</dbReference>
<dbReference type="CDD" id="cd03057">
    <property type="entry name" value="GST_N_Beta"/>
    <property type="match status" value="1"/>
</dbReference>
<accession>A0A060DDJ4</accession>
<feature type="domain" description="GST C-terminal" evidence="2">
    <location>
        <begin position="86"/>
        <end position="211"/>
    </location>
</feature>
<dbReference type="SFLD" id="SFLDG00358">
    <property type="entry name" value="Main_(cytGST)"/>
    <property type="match status" value="1"/>
</dbReference>
<dbReference type="Pfam" id="PF02798">
    <property type="entry name" value="GST_N"/>
    <property type="match status" value="1"/>
</dbReference>
<dbReference type="CDD" id="cd03188">
    <property type="entry name" value="GST_C_Beta"/>
    <property type="match status" value="1"/>
</dbReference>
<dbReference type="InterPro" id="IPR040079">
    <property type="entry name" value="Glutathione_S-Trfase"/>
</dbReference>
<keyword evidence="3" id="KW-0808">Transferase</keyword>
<dbReference type="Gene3D" id="1.20.1050.10">
    <property type="match status" value="1"/>
</dbReference>
<dbReference type="InterPro" id="IPR036249">
    <property type="entry name" value="Thioredoxin-like_sf"/>
</dbReference>
<dbReference type="SUPFAM" id="SSF47616">
    <property type="entry name" value="GST C-terminal domain-like"/>
    <property type="match status" value="1"/>
</dbReference>
<dbReference type="AlphaFoldDB" id="A0A060DDJ4"/>
<dbReference type="SUPFAM" id="SSF52833">
    <property type="entry name" value="Thioredoxin-like"/>
    <property type="match status" value="1"/>
</dbReference>
<sequence>MITLYGMPSSASMAPHILLREIGLPFEMVLLDRSTAAHKAPDYLRLNPNGRVPTLVDGDLVLFEAAAVCLHLVDSHPAAGLAPAPGTAERAHFYQWLIFLTNTVQADMLVYFYPERHAEGAEAQASVKAMAEARLLERFTLLDRQLGDKVWFLGDRCSAVDPYLFMLARWTHFMGTPARSLPNLGPYLARVLDRPAVKATFEAEGLGDPYY</sequence>
<dbReference type="PANTHER" id="PTHR44051:SF8">
    <property type="entry name" value="GLUTATHIONE S-TRANSFERASE GSTA"/>
    <property type="match status" value="1"/>
</dbReference>
<proteinExistence type="predicted"/>
<protein>
    <submittedName>
        <fullName evidence="3">Glutathione S-transferase</fullName>
    </submittedName>
</protein>
<evidence type="ECO:0000313" key="4">
    <source>
        <dbReference type="Proteomes" id="UP000027186"/>
    </source>
</evidence>
<gene>
    <name evidence="3" type="ORF">ABAZ39_01735</name>
</gene>
<dbReference type="InterPro" id="IPR010987">
    <property type="entry name" value="Glutathione-S-Trfase_C-like"/>
</dbReference>
<dbReference type="InterPro" id="IPR004045">
    <property type="entry name" value="Glutathione_S-Trfase_N"/>
</dbReference>
<dbReference type="PROSITE" id="PS50404">
    <property type="entry name" value="GST_NTER"/>
    <property type="match status" value="1"/>
</dbReference>
<name>A0A060DDJ4_9PROT</name>
<dbReference type="SFLD" id="SFLDG01150">
    <property type="entry name" value="Main.1:_Beta-like"/>
    <property type="match status" value="1"/>
</dbReference>